<gene>
    <name evidence="2" type="ORF">I41_11290</name>
</gene>
<feature type="chain" id="PRO_5022191793" description="TIGR03790 family protein" evidence="1">
    <location>
        <begin position="26"/>
        <end position="565"/>
    </location>
</feature>
<dbReference type="NCBIfam" id="TIGR03790">
    <property type="entry name" value="TIGR03790 family protein"/>
    <property type="match status" value="1"/>
</dbReference>
<evidence type="ECO:0000313" key="2">
    <source>
        <dbReference type="EMBL" id="QDT71967.1"/>
    </source>
</evidence>
<dbReference type="KEGG" id="llh:I41_11290"/>
<keyword evidence="3" id="KW-1185">Reference proteome</keyword>
<sequence precursor="true">MRLRLATLLLAAVAPALSSLPPAVAGGGPQNVAVLVNSKDPDSLAVANCFIELRQIPSTNVIYVPWELDARATSGAAFRDKLFKPALAELERRGVLPQIDCIAFSSGFPYLIDCGRMWPGEEFAKTSRPTTSLTSAAFLYQFLAEERKEMFLGNVNLYFAPTINGRTASRAFSSQQSWGPNGAAVAEGLKYYLATALGVTHGQGNSAAEIIASLRRSKSADGARYRGTIYYMENKDVRSQVRQGGYQAAVSELAAAGVRGVVMSGTAPLNKPDIAGLTTGTSHLLLGSSGSTILPGALVDNLTSAGGQMLIRPETNPQTRISEFIRLGAAGASGTVVEPFALAAKFPSPALQVHYARGCSLAESYYQAVAAPCHLLIIGDPLCHPWAVTPKVSVTGLTRGAEISGQVAITPQATYPDARQASRFELFVDGVRTATAKPREALTLDTTQIADGWHDVWVVAIDNTPIAVQGGWIGEANVKNGAASLTLTLQTPQVAISGSAELTLSATNQGDAEVFQNGRSLGVVASGSGALSVPASLLGKGKVKLTAIQTGPPAVRSRTVVVDVQ</sequence>
<dbReference type="Proteomes" id="UP000317909">
    <property type="component" value="Chromosome"/>
</dbReference>
<keyword evidence="1" id="KW-0732">Signal</keyword>
<reference evidence="2 3" key="1">
    <citation type="submission" date="2019-02" db="EMBL/GenBank/DDBJ databases">
        <title>Deep-cultivation of Planctomycetes and their phenomic and genomic characterization uncovers novel biology.</title>
        <authorList>
            <person name="Wiegand S."/>
            <person name="Jogler M."/>
            <person name="Boedeker C."/>
            <person name="Pinto D."/>
            <person name="Vollmers J."/>
            <person name="Rivas-Marin E."/>
            <person name="Kohn T."/>
            <person name="Peeters S.H."/>
            <person name="Heuer A."/>
            <person name="Rast P."/>
            <person name="Oberbeckmann S."/>
            <person name="Bunk B."/>
            <person name="Jeske O."/>
            <person name="Meyerdierks A."/>
            <person name="Storesund J.E."/>
            <person name="Kallscheuer N."/>
            <person name="Luecker S."/>
            <person name="Lage O.M."/>
            <person name="Pohl T."/>
            <person name="Merkel B.J."/>
            <person name="Hornburger P."/>
            <person name="Mueller R.-W."/>
            <person name="Bruemmer F."/>
            <person name="Labrenz M."/>
            <person name="Spormann A.M."/>
            <person name="Op den Camp H."/>
            <person name="Overmann J."/>
            <person name="Amann R."/>
            <person name="Jetten M.S.M."/>
            <person name="Mascher T."/>
            <person name="Medema M.H."/>
            <person name="Devos D.P."/>
            <person name="Kaster A.-K."/>
            <person name="Ovreas L."/>
            <person name="Rohde M."/>
            <person name="Galperin M.Y."/>
            <person name="Jogler C."/>
        </authorList>
    </citation>
    <scope>NUCLEOTIDE SEQUENCE [LARGE SCALE GENOMIC DNA]</scope>
    <source>
        <strain evidence="2 3">I41</strain>
    </source>
</reference>
<name>A0A517TUC4_9BACT</name>
<accession>A0A517TUC4</accession>
<evidence type="ECO:0000313" key="3">
    <source>
        <dbReference type="Proteomes" id="UP000317909"/>
    </source>
</evidence>
<protein>
    <recommendedName>
        <fullName evidence="4">TIGR03790 family protein</fullName>
    </recommendedName>
</protein>
<evidence type="ECO:0000256" key="1">
    <source>
        <dbReference type="SAM" id="SignalP"/>
    </source>
</evidence>
<dbReference type="EMBL" id="CP036339">
    <property type="protein sequence ID" value="QDT71967.1"/>
    <property type="molecule type" value="Genomic_DNA"/>
</dbReference>
<organism evidence="2 3">
    <name type="scientific">Lacipirellula limnantheis</name>
    <dbReference type="NCBI Taxonomy" id="2528024"/>
    <lineage>
        <taxon>Bacteria</taxon>
        <taxon>Pseudomonadati</taxon>
        <taxon>Planctomycetota</taxon>
        <taxon>Planctomycetia</taxon>
        <taxon>Pirellulales</taxon>
        <taxon>Lacipirellulaceae</taxon>
        <taxon>Lacipirellula</taxon>
    </lineage>
</organism>
<dbReference type="AlphaFoldDB" id="A0A517TUC4"/>
<dbReference type="InterPro" id="IPR022265">
    <property type="entry name" value="CHP03790"/>
</dbReference>
<evidence type="ECO:0008006" key="4">
    <source>
        <dbReference type="Google" id="ProtNLM"/>
    </source>
</evidence>
<dbReference type="RefSeq" id="WP_145431577.1">
    <property type="nucleotide sequence ID" value="NZ_CP036339.1"/>
</dbReference>
<dbReference type="OrthoDB" id="9778224at2"/>
<proteinExistence type="predicted"/>
<feature type="signal peptide" evidence="1">
    <location>
        <begin position="1"/>
        <end position="25"/>
    </location>
</feature>